<dbReference type="GO" id="GO:0019752">
    <property type="term" value="P:carboxylic acid metabolic process"/>
    <property type="evidence" value="ECO:0007669"/>
    <property type="project" value="UniProtKB-ARBA"/>
</dbReference>
<gene>
    <name evidence="4" type="ORF">EOW66_01830</name>
</gene>
<sequence>MRFLAFEADGRNGLAVAVEGGAYHGLTEADAAWPGDLETLIAGGFPASAIAALRSGPAVDPATVTVALPVRRPGKILCVGLNYAAHAQESGHEIPKVPTVFGRFATGLIASGAGLVRPRVSDLLDYEAELAVVIGKAGRNIAKEHALEHVAGYTIFNDGSVRDWQLATPQWTVGKNFDGTGALGPVLVTPDELPPGAAGLHLQLRLNGEVLQDTMTDDLIFGVADLIAFLSTAMTLEPGDIIATGTPSGVGGARKPQVWMKPGDVCEVEIEGIGILSNPIVQQQD</sequence>
<dbReference type="PANTHER" id="PTHR42796">
    <property type="entry name" value="FUMARYLACETOACETATE HYDROLASE DOMAIN-CONTAINING PROTEIN 2A-RELATED"/>
    <property type="match status" value="1"/>
</dbReference>
<dbReference type="InterPro" id="IPR011234">
    <property type="entry name" value="Fumarylacetoacetase-like_C"/>
</dbReference>
<dbReference type="FunFam" id="3.90.850.10:FF:000002">
    <property type="entry name" value="2-hydroxyhepta-2,4-diene-1,7-dioate isomerase"/>
    <property type="match status" value="1"/>
</dbReference>
<dbReference type="PANTHER" id="PTHR42796:SF4">
    <property type="entry name" value="FUMARYLACETOACETATE HYDROLASE DOMAIN-CONTAINING PROTEIN 2A"/>
    <property type="match status" value="1"/>
</dbReference>
<keyword evidence="5" id="KW-1185">Reference proteome</keyword>
<dbReference type="InterPro" id="IPR036663">
    <property type="entry name" value="Fumarylacetoacetase_C_sf"/>
</dbReference>
<dbReference type="AlphaFoldDB" id="A0A443M022"/>
<comment type="similarity">
    <text evidence="1">Belongs to the FAH family.</text>
</comment>
<comment type="caution">
    <text evidence="4">The sequence shown here is derived from an EMBL/GenBank/DDBJ whole genome shotgun (WGS) entry which is preliminary data.</text>
</comment>
<organism evidence="4 5">
    <name type="scientific">Paenirhodobacter huangdaonensis</name>
    <dbReference type="NCBI Taxonomy" id="2501515"/>
    <lineage>
        <taxon>Bacteria</taxon>
        <taxon>Pseudomonadati</taxon>
        <taxon>Pseudomonadota</taxon>
        <taxon>Alphaproteobacteria</taxon>
        <taxon>Rhodobacterales</taxon>
        <taxon>Rhodobacter group</taxon>
        <taxon>Paenirhodobacter</taxon>
    </lineage>
</organism>
<name>A0A443M022_9RHOB</name>
<dbReference type="EMBL" id="SAVA01000001">
    <property type="protein sequence ID" value="RWR54829.1"/>
    <property type="molecule type" value="Genomic_DNA"/>
</dbReference>
<protein>
    <submittedName>
        <fullName evidence="4">FAA hydrolase family protein</fullName>
    </submittedName>
</protein>
<evidence type="ECO:0000256" key="1">
    <source>
        <dbReference type="ARBA" id="ARBA00010211"/>
    </source>
</evidence>
<dbReference type="Pfam" id="PF01557">
    <property type="entry name" value="FAA_hydrolase"/>
    <property type="match status" value="1"/>
</dbReference>
<dbReference type="RefSeq" id="WP_128154371.1">
    <property type="nucleotide sequence ID" value="NZ_JBHSOM010000007.1"/>
</dbReference>
<dbReference type="InterPro" id="IPR051121">
    <property type="entry name" value="FAH"/>
</dbReference>
<dbReference type="Proteomes" id="UP000288071">
    <property type="component" value="Unassembled WGS sequence"/>
</dbReference>
<feature type="domain" description="Fumarylacetoacetase-like C-terminal" evidence="3">
    <location>
        <begin position="75"/>
        <end position="281"/>
    </location>
</feature>
<dbReference type="GO" id="GO:0016853">
    <property type="term" value="F:isomerase activity"/>
    <property type="evidence" value="ECO:0007669"/>
    <property type="project" value="UniProtKB-ARBA"/>
</dbReference>
<dbReference type="GO" id="GO:0016787">
    <property type="term" value="F:hydrolase activity"/>
    <property type="evidence" value="ECO:0007669"/>
    <property type="project" value="UniProtKB-KW"/>
</dbReference>
<proteinExistence type="inferred from homology"/>
<dbReference type="SUPFAM" id="SSF56529">
    <property type="entry name" value="FAH"/>
    <property type="match status" value="1"/>
</dbReference>
<evidence type="ECO:0000313" key="5">
    <source>
        <dbReference type="Proteomes" id="UP000288071"/>
    </source>
</evidence>
<accession>A0A443M022</accession>
<reference evidence="4" key="2">
    <citation type="submission" date="2019-01" db="EMBL/GenBank/DDBJ databases">
        <authorList>
            <person name="Li Y."/>
        </authorList>
    </citation>
    <scope>NUCLEOTIDE SEQUENCE [LARGE SCALE GENOMIC DNA]</scope>
    <source>
        <strain evidence="4">CGMCC 1.12963</strain>
    </source>
</reference>
<reference evidence="4" key="1">
    <citation type="submission" date="2019-01" db="EMBL/GenBank/DDBJ databases">
        <title>Sinorhodobacter populi sp. nov. isolated from the symptomatic bark tissue of Populus euramericana canker.</title>
        <authorList>
            <person name="Xu G."/>
        </authorList>
    </citation>
    <scope>NUCLEOTIDE SEQUENCE [LARGE SCALE GENOMIC DNA]</scope>
    <source>
        <strain evidence="4">CGMCC 1.12963</strain>
    </source>
</reference>
<evidence type="ECO:0000259" key="3">
    <source>
        <dbReference type="Pfam" id="PF01557"/>
    </source>
</evidence>
<evidence type="ECO:0000313" key="4">
    <source>
        <dbReference type="EMBL" id="RWR54829.1"/>
    </source>
</evidence>
<keyword evidence="4" id="KW-0378">Hydrolase</keyword>
<keyword evidence="2" id="KW-0479">Metal-binding</keyword>
<dbReference type="GO" id="GO:0046872">
    <property type="term" value="F:metal ion binding"/>
    <property type="evidence" value="ECO:0007669"/>
    <property type="project" value="UniProtKB-KW"/>
</dbReference>
<evidence type="ECO:0000256" key="2">
    <source>
        <dbReference type="ARBA" id="ARBA00022723"/>
    </source>
</evidence>
<dbReference type="Gene3D" id="3.90.850.10">
    <property type="entry name" value="Fumarylacetoacetase-like, C-terminal domain"/>
    <property type="match status" value="1"/>
</dbReference>